<sequence length="79" mass="9347">TAILLGKKKKKSDLKGCREKCVNVRIKMHNRQSRIQDFVMKLIKRQHNVSQRERIKNWLFSYNTSHAVMHPRECSACPP</sequence>
<reference evidence="1" key="2">
    <citation type="submission" date="2025-09" db="UniProtKB">
        <authorList>
            <consortium name="Ensembl"/>
        </authorList>
    </citation>
    <scope>IDENTIFICATION</scope>
</reference>
<keyword evidence="2" id="KW-1185">Reference proteome</keyword>
<dbReference type="Proteomes" id="UP000694426">
    <property type="component" value="Unplaced"/>
</dbReference>
<accession>A0A8B9I7K3</accession>
<dbReference type="AlphaFoldDB" id="A0A8B9I7K3"/>
<proteinExistence type="predicted"/>
<evidence type="ECO:0000313" key="2">
    <source>
        <dbReference type="Proteomes" id="UP000694426"/>
    </source>
</evidence>
<reference evidence="1" key="1">
    <citation type="submission" date="2025-08" db="UniProtKB">
        <authorList>
            <consortium name="Ensembl"/>
        </authorList>
    </citation>
    <scope>IDENTIFICATION</scope>
</reference>
<protein>
    <submittedName>
        <fullName evidence="1">Uncharacterized protein</fullName>
    </submittedName>
</protein>
<dbReference type="Ensembl" id="ENSABRT00000021217.1">
    <property type="protein sequence ID" value="ENSABRP00000014879.1"/>
    <property type="gene ID" value="ENSABRG00000013106.1"/>
</dbReference>
<evidence type="ECO:0000313" key="1">
    <source>
        <dbReference type="Ensembl" id="ENSABRP00000014879.1"/>
    </source>
</evidence>
<organism evidence="1 2">
    <name type="scientific">Anser brachyrhynchus</name>
    <name type="common">Pink-footed goose</name>
    <dbReference type="NCBI Taxonomy" id="132585"/>
    <lineage>
        <taxon>Eukaryota</taxon>
        <taxon>Metazoa</taxon>
        <taxon>Chordata</taxon>
        <taxon>Craniata</taxon>
        <taxon>Vertebrata</taxon>
        <taxon>Euteleostomi</taxon>
        <taxon>Archelosauria</taxon>
        <taxon>Archosauria</taxon>
        <taxon>Dinosauria</taxon>
        <taxon>Saurischia</taxon>
        <taxon>Theropoda</taxon>
        <taxon>Coelurosauria</taxon>
        <taxon>Aves</taxon>
        <taxon>Neognathae</taxon>
        <taxon>Galloanserae</taxon>
        <taxon>Anseriformes</taxon>
        <taxon>Anatidae</taxon>
        <taxon>Anserinae</taxon>
        <taxon>Anser</taxon>
    </lineage>
</organism>
<name>A0A8B9I7K3_9AVES</name>